<name>A0A1Q6DV95_METT1</name>
<evidence type="ECO:0000259" key="1">
    <source>
        <dbReference type="SMART" id="SM00849"/>
    </source>
</evidence>
<dbReference type="Proteomes" id="UP000185744">
    <property type="component" value="Unassembled WGS sequence"/>
</dbReference>
<dbReference type="SUPFAM" id="SSF56281">
    <property type="entry name" value="Metallo-hydrolase/oxidoreductase"/>
    <property type="match status" value="1"/>
</dbReference>
<dbReference type="InterPro" id="IPR036866">
    <property type="entry name" value="RibonucZ/Hydroxyglut_hydro"/>
</dbReference>
<gene>
    <name evidence="2" type="ORF">BTN85_0763</name>
</gene>
<dbReference type="Pfam" id="PF12706">
    <property type="entry name" value="Lactamase_B_2"/>
    <property type="match status" value="1"/>
</dbReference>
<feature type="domain" description="Metallo-beta-lactamase" evidence="1">
    <location>
        <begin position="18"/>
        <end position="192"/>
    </location>
</feature>
<accession>A0A1Q6DV95</accession>
<dbReference type="PANTHER" id="PTHR46018">
    <property type="entry name" value="ZINC PHOSPHODIESTERASE ELAC PROTEIN 1"/>
    <property type="match status" value="1"/>
</dbReference>
<dbReference type="InParanoid" id="A0A1Q6DV95"/>
<dbReference type="PANTHER" id="PTHR46018:SF2">
    <property type="entry name" value="ZINC PHOSPHODIESTERASE ELAC PROTEIN 1"/>
    <property type="match status" value="1"/>
</dbReference>
<dbReference type="STRING" id="1903181.BTN85_0763"/>
<proteinExistence type="predicted"/>
<comment type="caution">
    <text evidence="2">The sequence shown here is derived from an EMBL/GenBank/DDBJ whole genome shotgun (WGS) entry which is preliminary data.</text>
</comment>
<keyword evidence="2" id="KW-0378">Hydrolase</keyword>
<evidence type="ECO:0000313" key="3">
    <source>
        <dbReference type="Proteomes" id="UP000185744"/>
    </source>
</evidence>
<dbReference type="EMBL" id="MSDW01000001">
    <property type="protein sequence ID" value="OKY78276.1"/>
    <property type="molecule type" value="Genomic_DNA"/>
</dbReference>
<evidence type="ECO:0000313" key="2">
    <source>
        <dbReference type="EMBL" id="OKY78276.1"/>
    </source>
</evidence>
<dbReference type="GO" id="GO:0042781">
    <property type="term" value="F:3'-tRNA processing endoribonuclease activity"/>
    <property type="evidence" value="ECO:0007669"/>
    <property type="project" value="TreeGrafter"/>
</dbReference>
<protein>
    <submittedName>
        <fullName evidence="2">Metal-dependent hydrolase of the beta-lactamase superfamily</fullName>
    </submittedName>
</protein>
<keyword evidence="3" id="KW-1185">Reference proteome</keyword>
<dbReference type="AlphaFoldDB" id="A0A1Q6DV95"/>
<dbReference type="InterPro" id="IPR001279">
    <property type="entry name" value="Metallo-B-lactamas"/>
</dbReference>
<sequence length="244" mass="27665">MKIHFLGTSWAVPSKDRSGTSIYLENHGTLLDCGGDVAQKLIKMEKDPLDIEKIFLTHEHLDHLYGLPSLLQVIKLLGNKKEVSIFGPTDTIEKIKKVTSLFGLEEDLKLNYTSLDNREKEEQRVRGEIEGFRYTKVKHSKPTLAYRKNKVTFSGDTSYSEELIDLAKNSQLLIHEATFKDSERKKAKEKGHSTPKEAIKTGLKSNVDKIALVHTNSQLDSDELNKKYKSIDILAPNDLETIEI</sequence>
<dbReference type="SMART" id="SM00849">
    <property type="entry name" value="Lactamase_B"/>
    <property type="match status" value="1"/>
</dbReference>
<organism evidence="2 3">
    <name type="scientific">Methanohalarchaeum thermophilum</name>
    <dbReference type="NCBI Taxonomy" id="1903181"/>
    <lineage>
        <taxon>Archaea</taxon>
        <taxon>Methanobacteriati</taxon>
        <taxon>Methanobacteriota</taxon>
        <taxon>Methanonatronarchaeia</taxon>
        <taxon>Methanonatronarchaeales</taxon>
        <taxon>Methanonatronarchaeaceae</taxon>
        <taxon>Candidatus Methanohalarchaeum</taxon>
    </lineage>
</organism>
<dbReference type="Gene3D" id="3.60.15.10">
    <property type="entry name" value="Ribonuclease Z/Hydroxyacylglutathione hydrolase-like"/>
    <property type="match status" value="1"/>
</dbReference>
<reference evidence="2" key="1">
    <citation type="submission" date="2016-12" db="EMBL/GenBank/DDBJ databases">
        <title>Discovery of methanogenic haloarchaea.</title>
        <authorList>
            <person name="Sorokin D.Y."/>
            <person name="Makarova K.S."/>
            <person name="Abbas B."/>
            <person name="Ferrer M."/>
            <person name="Golyshin P.N."/>
        </authorList>
    </citation>
    <scope>NUCLEOTIDE SEQUENCE [LARGE SCALE GENOMIC DNA]</scope>
    <source>
        <strain evidence="2">HMET1</strain>
    </source>
</reference>